<dbReference type="Gene3D" id="3.20.20.80">
    <property type="entry name" value="Glycosidases"/>
    <property type="match status" value="1"/>
</dbReference>
<dbReference type="InterPro" id="IPR017853">
    <property type="entry name" value="GH"/>
</dbReference>
<feature type="domain" description="Glycosyl hydrolases family 39 N-terminal catalytic" evidence="4">
    <location>
        <begin position="73"/>
        <end position="270"/>
    </location>
</feature>
<comment type="caution">
    <text evidence="5">The sequence shown here is derived from an EMBL/GenBank/DDBJ whole genome shotgun (WGS) entry which is preliminary data.</text>
</comment>
<keyword evidence="3" id="KW-0326">Glycosidase</keyword>
<dbReference type="PANTHER" id="PTHR12631">
    <property type="entry name" value="ALPHA-L-IDURONIDASE"/>
    <property type="match status" value="1"/>
</dbReference>
<dbReference type="InterPro" id="IPR049166">
    <property type="entry name" value="GH39_cat"/>
</dbReference>
<name>A0A926HZ81_9FIRM</name>
<evidence type="ECO:0000256" key="3">
    <source>
        <dbReference type="ARBA" id="ARBA00023295"/>
    </source>
</evidence>
<sequence>MNIQFNFNQKTGRIKPMHGVGQPPFLGVDYSYFSYLKEAAVPFTRLHDVGGAYGGGRFVDIPNIFRDFNADETDPASYDFAFTDTLVSALMDYGCPPIFRLGVTIENQCYIRAYHIHPPKDFGKWARICEHIIRHYNEGWANGFHFGIVYWEIWNEPDNGLPGENQMWTGTDKEYFALYDVTAKHLKKCFGSSIKVGGFASSGFYSIFNEPLKFGVPEKASSNELSEEMREYAKSPRAKHMLTFFFAFFDYMKQHGSPIDFFSWHSYDSVAEVEQIADFVDRCLCDFGFGHLETQLNEWNNAPKKELRGTSFASANAAAMMCAMQNKKTDILCYYDARIGQSVYGGLFNPITYEPFCTYYAFAAFGELYRLGSQAGVSGAQQGVYALAAADGGKHAALIANISEKDAVLSTNLSPAMKGFLLDQEHFLTETDQNPASFVLKQNQVILLKNF</sequence>
<keyword evidence="6" id="KW-1185">Reference proteome</keyword>
<gene>
    <name evidence="5" type="ORF">H8698_07870</name>
</gene>
<comment type="similarity">
    <text evidence="1">Belongs to the glycosyl hydrolase 39 family.</text>
</comment>
<dbReference type="GO" id="GO:0004553">
    <property type="term" value="F:hydrolase activity, hydrolyzing O-glycosyl compounds"/>
    <property type="evidence" value="ECO:0007669"/>
    <property type="project" value="TreeGrafter"/>
</dbReference>
<dbReference type="PANTHER" id="PTHR12631:SF10">
    <property type="entry name" value="BETA-XYLOSIDASE-LIKE PROTEIN-RELATED"/>
    <property type="match status" value="1"/>
</dbReference>
<proteinExistence type="inferred from homology"/>
<evidence type="ECO:0000256" key="2">
    <source>
        <dbReference type="ARBA" id="ARBA00022801"/>
    </source>
</evidence>
<evidence type="ECO:0000313" key="5">
    <source>
        <dbReference type="EMBL" id="MBC8540890.1"/>
    </source>
</evidence>
<dbReference type="Proteomes" id="UP000611762">
    <property type="component" value="Unassembled WGS sequence"/>
</dbReference>
<evidence type="ECO:0000259" key="4">
    <source>
        <dbReference type="Pfam" id="PF01229"/>
    </source>
</evidence>
<dbReference type="AlphaFoldDB" id="A0A926HZ81"/>
<dbReference type="EMBL" id="JACRSU010000003">
    <property type="protein sequence ID" value="MBC8540890.1"/>
    <property type="molecule type" value="Genomic_DNA"/>
</dbReference>
<protein>
    <recommendedName>
        <fullName evidence="4">Glycosyl hydrolases family 39 N-terminal catalytic domain-containing protein</fullName>
    </recommendedName>
</protein>
<organism evidence="5 6">
    <name type="scientific">Congzhengia minquanensis</name>
    <dbReference type="NCBI Taxonomy" id="2763657"/>
    <lineage>
        <taxon>Bacteria</taxon>
        <taxon>Bacillati</taxon>
        <taxon>Bacillota</taxon>
        <taxon>Clostridia</taxon>
        <taxon>Eubacteriales</taxon>
        <taxon>Oscillospiraceae</taxon>
        <taxon>Congzhengia</taxon>
    </lineage>
</organism>
<dbReference type="Pfam" id="PF01229">
    <property type="entry name" value="Glyco_hydro_39"/>
    <property type="match status" value="1"/>
</dbReference>
<dbReference type="RefSeq" id="WP_249312413.1">
    <property type="nucleotide sequence ID" value="NZ_JACRSU010000003.1"/>
</dbReference>
<dbReference type="InterPro" id="IPR051923">
    <property type="entry name" value="Glycosyl_Hydrolase_39"/>
</dbReference>
<keyword evidence="2" id="KW-0378">Hydrolase</keyword>
<dbReference type="SUPFAM" id="SSF51445">
    <property type="entry name" value="(Trans)glycosidases"/>
    <property type="match status" value="1"/>
</dbReference>
<evidence type="ECO:0000256" key="1">
    <source>
        <dbReference type="ARBA" id="ARBA00008875"/>
    </source>
</evidence>
<evidence type="ECO:0000313" key="6">
    <source>
        <dbReference type="Proteomes" id="UP000611762"/>
    </source>
</evidence>
<accession>A0A926HZ81</accession>
<reference evidence="5" key="1">
    <citation type="submission" date="2020-08" db="EMBL/GenBank/DDBJ databases">
        <title>Genome public.</title>
        <authorList>
            <person name="Liu C."/>
            <person name="Sun Q."/>
        </authorList>
    </citation>
    <scope>NUCLEOTIDE SEQUENCE</scope>
    <source>
        <strain evidence="5">H8</strain>
    </source>
</reference>